<dbReference type="VEuPathDB" id="TriTrypDB:TEOVI_000824800"/>
<protein>
    <submittedName>
        <fullName evidence="2">Uncharacterized protein</fullName>
    </submittedName>
</protein>
<reference evidence="2" key="1">
    <citation type="submission" date="2016-09" db="EMBL/GenBank/DDBJ databases">
        <authorList>
            <person name="Hebert L."/>
            <person name="Moumen B."/>
        </authorList>
    </citation>
    <scope>NUCLEOTIDE SEQUENCE [LARGE SCALE GENOMIC DNA]</scope>
    <source>
        <strain evidence="2">OVI</strain>
    </source>
</reference>
<accession>A0A1G4I446</accession>
<organism evidence="2 3">
    <name type="scientific">Trypanosoma equiperdum</name>
    <dbReference type="NCBI Taxonomy" id="5694"/>
    <lineage>
        <taxon>Eukaryota</taxon>
        <taxon>Discoba</taxon>
        <taxon>Euglenozoa</taxon>
        <taxon>Kinetoplastea</taxon>
        <taxon>Metakinetoplastina</taxon>
        <taxon>Trypanosomatida</taxon>
        <taxon>Trypanosomatidae</taxon>
        <taxon>Trypanosoma</taxon>
    </lineage>
</organism>
<evidence type="ECO:0000313" key="2">
    <source>
        <dbReference type="EMBL" id="SCU66535.1"/>
    </source>
</evidence>
<dbReference type="EMBL" id="CZPT02000568">
    <property type="protein sequence ID" value="SCU66535.1"/>
    <property type="molecule type" value="Genomic_DNA"/>
</dbReference>
<evidence type="ECO:0000313" key="3">
    <source>
        <dbReference type="Proteomes" id="UP000195570"/>
    </source>
</evidence>
<dbReference type="Proteomes" id="UP000195570">
    <property type="component" value="Unassembled WGS sequence"/>
</dbReference>
<feature type="region of interest" description="Disordered" evidence="1">
    <location>
        <begin position="76"/>
        <end position="97"/>
    </location>
</feature>
<dbReference type="AlphaFoldDB" id="A0A1G4I446"/>
<proteinExistence type="predicted"/>
<sequence length="97" mass="10907">MWRISPQLLCAAGTSTANLQQFSFAKRFEEMKNDESCPLSGPEYALLLEKVEHYRSLQNTYAVKQSDIERAKRAAHYSGLEFTPKPPTKLTPKSGTA</sequence>
<comment type="caution">
    <text evidence="2">The sequence shown here is derived from an EMBL/GenBank/DDBJ whole genome shotgun (WGS) entry which is preliminary data.</text>
</comment>
<evidence type="ECO:0000256" key="1">
    <source>
        <dbReference type="SAM" id="MobiDB-lite"/>
    </source>
</evidence>
<dbReference type="RefSeq" id="XP_067077970.1">
    <property type="nucleotide sequence ID" value="XM_067221869.1"/>
</dbReference>
<gene>
    <name evidence="2" type="ORF">TEOVI_000824800</name>
</gene>
<keyword evidence="3" id="KW-1185">Reference proteome</keyword>
<name>A0A1G4I446_TRYEQ</name>
<dbReference type="GeneID" id="92382182"/>